<proteinExistence type="predicted"/>
<organism evidence="1 2">
    <name type="scientific">Caligus rogercresseyi</name>
    <name type="common">Sea louse</name>
    <dbReference type="NCBI Taxonomy" id="217165"/>
    <lineage>
        <taxon>Eukaryota</taxon>
        <taxon>Metazoa</taxon>
        <taxon>Ecdysozoa</taxon>
        <taxon>Arthropoda</taxon>
        <taxon>Crustacea</taxon>
        <taxon>Multicrustacea</taxon>
        <taxon>Hexanauplia</taxon>
        <taxon>Copepoda</taxon>
        <taxon>Siphonostomatoida</taxon>
        <taxon>Caligidae</taxon>
        <taxon>Caligus</taxon>
    </lineage>
</organism>
<dbReference type="EMBL" id="CP045890">
    <property type="protein sequence ID" value="QQP56783.1"/>
    <property type="molecule type" value="Genomic_DNA"/>
</dbReference>
<dbReference type="Proteomes" id="UP000595437">
    <property type="component" value="Chromosome 1"/>
</dbReference>
<sequence length="273" mass="30797">SVIHGTSDLERGGPLLVGDQRHLGGRSLFAFTFYLRDAIYSFFILLRDHFWLLSHLQPLHHFFKNTASKFQARANKRFDPKSSRDEDLYLRLHKQFVGVLKSISQNFRDTIHFGYPLHSPPSIHGIRGRPCIAIYNLLQPQSQTELIYGLLSVEASVPHVIALSHSHARTKSDSNTQRPSLSEDLILKKLHHIREDIFGLSKVIGSVILGGPYPGDSKLKAILASMNLVFLRQGHPGDLGKTKCIQKNIIHVSLGQGLQPKMFKEPQCTQKNI</sequence>
<reference evidence="2" key="1">
    <citation type="submission" date="2021-01" db="EMBL/GenBank/DDBJ databases">
        <title>Caligus Genome Assembly.</title>
        <authorList>
            <person name="Gallardo-Escarate C."/>
        </authorList>
    </citation>
    <scope>NUCLEOTIDE SEQUENCE [LARGE SCALE GENOMIC DNA]</scope>
</reference>
<feature type="non-terminal residue" evidence="1">
    <location>
        <position position="1"/>
    </location>
</feature>
<accession>A0A7T8KJ85</accession>
<dbReference type="AlphaFoldDB" id="A0A7T8KJ85"/>
<protein>
    <submittedName>
        <fullName evidence="1">Folliculinlike</fullName>
    </submittedName>
</protein>
<dbReference type="OrthoDB" id="5599713at2759"/>
<gene>
    <name evidence="1" type="ORF">FKW44_001560</name>
</gene>
<keyword evidence="2" id="KW-1185">Reference proteome</keyword>
<evidence type="ECO:0000313" key="1">
    <source>
        <dbReference type="EMBL" id="QQP56783.1"/>
    </source>
</evidence>
<name>A0A7T8KJ85_CALRO</name>
<evidence type="ECO:0000313" key="2">
    <source>
        <dbReference type="Proteomes" id="UP000595437"/>
    </source>
</evidence>